<gene>
    <name evidence="2" type="ORF">NBG84_38445</name>
</gene>
<accession>A0ABT0V169</accession>
<evidence type="ECO:0000313" key="3">
    <source>
        <dbReference type="Proteomes" id="UP001431429"/>
    </source>
</evidence>
<dbReference type="InterPro" id="IPR036322">
    <property type="entry name" value="WD40_repeat_dom_sf"/>
</dbReference>
<reference evidence="2" key="1">
    <citation type="submission" date="2022-06" db="EMBL/GenBank/DDBJ databases">
        <title>Genome public.</title>
        <authorList>
            <person name="Sun Q."/>
        </authorList>
    </citation>
    <scope>NUCLEOTIDE SEQUENCE</scope>
    <source>
        <strain evidence="2">CWNU-1</strain>
    </source>
</reference>
<dbReference type="EMBL" id="JAMQAW010000099">
    <property type="protein sequence ID" value="MCM2394085.1"/>
    <property type="molecule type" value="Genomic_DNA"/>
</dbReference>
<evidence type="ECO:0000256" key="1">
    <source>
        <dbReference type="SAM" id="MobiDB-lite"/>
    </source>
</evidence>
<dbReference type="Proteomes" id="UP001431429">
    <property type="component" value="Unassembled WGS sequence"/>
</dbReference>
<sequence length="236" mass="25877">MPEYHQKADPPSPRRFGPQILPSLGGDGVREVVCALVEGRPVALTLGEDRSARVWDMLDHRQMGRPVTPSATQPVWGVAYGELEQRPVAVLVGGGVRVRDLRSRRQAGPPLFDSRDIGVINSLACGTLHGRPVALAVAGGERVRVWDLEEHRRIGTNAPARYAAQLPTSWRDPATGDVHDLTRPLVDQDGSRWKLVDYDGTEPIVCEYPLSRTTLGIADAHAEYGFDEVVTSRHQA</sequence>
<dbReference type="Gene3D" id="2.130.10.10">
    <property type="entry name" value="YVTN repeat-like/Quinoprotein amine dehydrogenase"/>
    <property type="match status" value="1"/>
</dbReference>
<feature type="region of interest" description="Disordered" evidence="1">
    <location>
        <begin position="1"/>
        <end position="21"/>
    </location>
</feature>
<name>A0ABT0V169_9ACTN</name>
<organism evidence="2 3">
    <name type="scientific">Streptomyces albipurpureus</name>
    <dbReference type="NCBI Taxonomy" id="2897419"/>
    <lineage>
        <taxon>Bacteria</taxon>
        <taxon>Bacillati</taxon>
        <taxon>Actinomycetota</taxon>
        <taxon>Actinomycetes</taxon>
        <taxon>Kitasatosporales</taxon>
        <taxon>Streptomycetaceae</taxon>
        <taxon>Streptomyces</taxon>
    </lineage>
</organism>
<dbReference type="SUPFAM" id="SSF50978">
    <property type="entry name" value="WD40 repeat-like"/>
    <property type="match status" value="1"/>
</dbReference>
<dbReference type="InterPro" id="IPR015943">
    <property type="entry name" value="WD40/YVTN_repeat-like_dom_sf"/>
</dbReference>
<keyword evidence="3" id="KW-1185">Reference proteome</keyword>
<proteinExistence type="predicted"/>
<evidence type="ECO:0000313" key="2">
    <source>
        <dbReference type="EMBL" id="MCM2394085.1"/>
    </source>
</evidence>
<comment type="caution">
    <text evidence="2">The sequence shown here is derived from an EMBL/GenBank/DDBJ whole genome shotgun (WGS) entry which is preliminary data.</text>
</comment>
<dbReference type="RefSeq" id="WP_250924368.1">
    <property type="nucleotide sequence ID" value="NZ_JAMQAW010000099.1"/>
</dbReference>
<protein>
    <submittedName>
        <fullName evidence="2">WD40 repeat domain-containing protein</fullName>
    </submittedName>
</protein>